<dbReference type="AlphaFoldDB" id="A0A086JKD0"/>
<organism evidence="2 3">
    <name type="scientific">Toxoplasma gondii p89</name>
    <dbReference type="NCBI Taxonomy" id="943119"/>
    <lineage>
        <taxon>Eukaryota</taxon>
        <taxon>Sar</taxon>
        <taxon>Alveolata</taxon>
        <taxon>Apicomplexa</taxon>
        <taxon>Conoidasida</taxon>
        <taxon>Coccidia</taxon>
        <taxon>Eucoccidiorida</taxon>
        <taxon>Eimeriorina</taxon>
        <taxon>Sarcocystidae</taxon>
        <taxon>Toxoplasma</taxon>
    </lineage>
</organism>
<evidence type="ECO:0000313" key="2">
    <source>
        <dbReference type="EMBL" id="KFG32598.1"/>
    </source>
</evidence>
<dbReference type="VEuPathDB" id="ToxoDB:TGP89_264875"/>
<name>A0A086JKD0_TOXGO</name>
<feature type="region of interest" description="Disordered" evidence="1">
    <location>
        <begin position="1"/>
        <end position="37"/>
    </location>
</feature>
<evidence type="ECO:0000256" key="1">
    <source>
        <dbReference type="SAM" id="MobiDB-lite"/>
    </source>
</evidence>
<reference evidence="2 3" key="1">
    <citation type="submission" date="2014-03" db="EMBL/GenBank/DDBJ databases">
        <authorList>
            <person name="Sibley D."/>
            <person name="Venepally P."/>
            <person name="Karamycheva S."/>
            <person name="Hadjithomas M."/>
            <person name="Khan A."/>
            <person name="Brunk B."/>
            <person name="Roos D."/>
            <person name="Caler E."/>
            <person name="Lorenzi H."/>
        </authorList>
    </citation>
    <scope>NUCLEOTIDE SEQUENCE [LARGE SCALE GENOMIC DNA]</scope>
    <source>
        <strain evidence="3">p89</strain>
    </source>
</reference>
<feature type="compositionally biased region" description="Basic and acidic residues" evidence="1">
    <location>
        <begin position="22"/>
        <end position="35"/>
    </location>
</feature>
<feature type="region of interest" description="Disordered" evidence="1">
    <location>
        <begin position="64"/>
        <end position="95"/>
    </location>
</feature>
<protein>
    <submittedName>
        <fullName evidence="2">Uncharacterized protein</fullName>
    </submittedName>
</protein>
<proteinExistence type="predicted"/>
<gene>
    <name evidence="2" type="ORF">TGP89_264875</name>
</gene>
<sequence>MQFKLVEQNSKVLPQRRKQRVKRDATDSPNHDLRSRSFSSHFAACGSAVSFDSRAALRSVSVMTHATESGPGNSGDSRRKLKLKPLRQTLPTAHHDDWQLAGVVR</sequence>
<dbReference type="Proteomes" id="UP000028828">
    <property type="component" value="Unassembled WGS sequence"/>
</dbReference>
<evidence type="ECO:0000313" key="3">
    <source>
        <dbReference type="Proteomes" id="UP000028828"/>
    </source>
</evidence>
<comment type="caution">
    <text evidence="2">The sequence shown here is derived from an EMBL/GenBank/DDBJ whole genome shotgun (WGS) entry which is preliminary data.</text>
</comment>
<accession>A0A086JKD0</accession>
<dbReference type="EMBL" id="AEYI02001840">
    <property type="protein sequence ID" value="KFG32598.1"/>
    <property type="molecule type" value="Genomic_DNA"/>
</dbReference>
<feature type="compositionally biased region" description="Polar residues" evidence="1">
    <location>
        <begin position="64"/>
        <end position="75"/>
    </location>
</feature>